<evidence type="ECO:0000256" key="2">
    <source>
        <dbReference type="SAM" id="SignalP"/>
    </source>
</evidence>
<evidence type="ECO:0000313" key="5">
    <source>
        <dbReference type="WBParaSite" id="BPAG_0000131501-mRNA-1"/>
    </source>
</evidence>
<feature type="region of interest" description="Disordered" evidence="1">
    <location>
        <begin position="65"/>
        <end position="88"/>
    </location>
</feature>
<dbReference type="AlphaFoldDB" id="A0A0N4SZT0"/>
<protein>
    <submittedName>
        <fullName evidence="5">Secreted protein</fullName>
    </submittedName>
</protein>
<accession>A0A0N4SZT0</accession>
<dbReference type="WBParaSite" id="BPAG_0000131501-mRNA-1">
    <property type="protein sequence ID" value="BPAG_0000131501-mRNA-1"/>
    <property type="gene ID" value="BPAG_0000131501"/>
</dbReference>
<organism evidence="5">
    <name type="scientific">Brugia pahangi</name>
    <name type="common">Filarial nematode worm</name>
    <dbReference type="NCBI Taxonomy" id="6280"/>
    <lineage>
        <taxon>Eukaryota</taxon>
        <taxon>Metazoa</taxon>
        <taxon>Ecdysozoa</taxon>
        <taxon>Nematoda</taxon>
        <taxon>Chromadorea</taxon>
        <taxon>Rhabditida</taxon>
        <taxon>Spirurina</taxon>
        <taxon>Spiruromorpha</taxon>
        <taxon>Filarioidea</taxon>
        <taxon>Onchocercidae</taxon>
        <taxon>Brugia</taxon>
    </lineage>
</organism>
<feature type="compositionally biased region" description="Low complexity" evidence="1">
    <location>
        <begin position="65"/>
        <end position="74"/>
    </location>
</feature>
<evidence type="ECO:0000313" key="4">
    <source>
        <dbReference type="Proteomes" id="UP000278627"/>
    </source>
</evidence>
<evidence type="ECO:0000313" key="3">
    <source>
        <dbReference type="EMBL" id="VDN82502.1"/>
    </source>
</evidence>
<gene>
    <name evidence="3" type="ORF">BPAG_LOCUS1316</name>
</gene>
<sequence length="88" mass="9487">MQASRSDSGSIITLLTLYLLSWVGCEDVQGQLPTPLSPCSPSVSLIFLSSLPLIKSPIRLFPGPMSSGSRSRSPTNIFPFTNSVIRPH</sequence>
<dbReference type="EMBL" id="UZAD01000095">
    <property type="protein sequence ID" value="VDN82502.1"/>
    <property type="molecule type" value="Genomic_DNA"/>
</dbReference>
<dbReference type="PROSITE" id="PS51257">
    <property type="entry name" value="PROKAR_LIPOPROTEIN"/>
    <property type="match status" value="1"/>
</dbReference>
<proteinExistence type="predicted"/>
<feature type="chain" id="PRO_5044054307" evidence="2">
    <location>
        <begin position="26"/>
        <end position="88"/>
    </location>
</feature>
<feature type="signal peptide" evidence="2">
    <location>
        <begin position="1"/>
        <end position="25"/>
    </location>
</feature>
<name>A0A0N4SZT0_BRUPA</name>
<dbReference type="Proteomes" id="UP000278627">
    <property type="component" value="Unassembled WGS sequence"/>
</dbReference>
<keyword evidence="2" id="KW-0732">Signal</keyword>
<reference evidence="5" key="1">
    <citation type="submission" date="2017-02" db="UniProtKB">
        <authorList>
            <consortium name="WormBaseParasite"/>
        </authorList>
    </citation>
    <scope>IDENTIFICATION</scope>
</reference>
<keyword evidence="4" id="KW-1185">Reference proteome</keyword>
<evidence type="ECO:0000256" key="1">
    <source>
        <dbReference type="SAM" id="MobiDB-lite"/>
    </source>
</evidence>
<feature type="compositionally biased region" description="Polar residues" evidence="1">
    <location>
        <begin position="75"/>
        <end position="88"/>
    </location>
</feature>
<reference evidence="3 4" key="2">
    <citation type="submission" date="2018-11" db="EMBL/GenBank/DDBJ databases">
        <authorList>
            <consortium name="Pathogen Informatics"/>
        </authorList>
    </citation>
    <scope>NUCLEOTIDE SEQUENCE [LARGE SCALE GENOMIC DNA]</scope>
</reference>